<sequence length="248" mass="28467">MMKAIIVDDEPKSRLNLELMLAEYCSSVQVAGNTGEPETAAALIRETEPDIVFMDVELQGCLGFELLHEFPERKFDIIFVTAYDDYALRALKEQAMDYLLKPIDHEELEVAIRKVHEKRKDAGSVVMPQAFTQAAIAKSRKMRIPFEGGIKFVDIDEVVHIKSTNNYSELFLANGTKILCAITIGRLEEQLKNDCFIRVHQSHLINLNHVVNYYRNDGGWLEMSDNSQIQVSRRKKEELLRAFLEFSR</sequence>
<reference evidence="4 5" key="1">
    <citation type="submission" date="2018-06" db="EMBL/GenBank/DDBJ databases">
        <title>Mucibacter soli gen. nov., sp. nov., a new member of the family Chitinophagaceae producing mucin.</title>
        <authorList>
            <person name="Kim M.-K."/>
            <person name="Park S."/>
            <person name="Kim T.-S."/>
            <person name="Joung Y."/>
            <person name="Han J.-H."/>
            <person name="Kim S.B."/>
        </authorList>
    </citation>
    <scope>NUCLEOTIDE SEQUENCE [LARGE SCALE GENOMIC DNA]</scope>
    <source>
        <strain evidence="4 5">R1-15</strain>
    </source>
</reference>
<dbReference type="PANTHER" id="PTHR37299">
    <property type="entry name" value="TRANSCRIPTIONAL REGULATOR-RELATED"/>
    <property type="match status" value="1"/>
</dbReference>
<dbReference type="SMART" id="SM00448">
    <property type="entry name" value="REC"/>
    <property type="match status" value="1"/>
</dbReference>
<keyword evidence="4" id="KW-0238">DNA-binding</keyword>
<dbReference type="GO" id="GO:0000156">
    <property type="term" value="F:phosphorelay response regulator activity"/>
    <property type="evidence" value="ECO:0007669"/>
    <property type="project" value="InterPro"/>
</dbReference>
<evidence type="ECO:0000313" key="5">
    <source>
        <dbReference type="Proteomes" id="UP000248745"/>
    </source>
</evidence>
<dbReference type="Proteomes" id="UP000248745">
    <property type="component" value="Unassembled WGS sequence"/>
</dbReference>
<dbReference type="InterPro" id="IPR011006">
    <property type="entry name" value="CheY-like_superfamily"/>
</dbReference>
<comment type="caution">
    <text evidence="4">The sequence shown here is derived from an EMBL/GenBank/DDBJ whole genome shotgun (WGS) entry which is preliminary data.</text>
</comment>
<dbReference type="AlphaFoldDB" id="A0A2W2ATJ2"/>
<feature type="domain" description="HTH LytTR-type" evidence="3">
    <location>
        <begin position="147"/>
        <end position="245"/>
    </location>
</feature>
<dbReference type="Pfam" id="PF04397">
    <property type="entry name" value="LytTR"/>
    <property type="match status" value="1"/>
</dbReference>
<keyword evidence="1" id="KW-0597">Phosphoprotein</keyword>
<evidence type="ECO:0000256" key="1">
    <source>
        <dbReference type="PROSITE-ProRule" id="PRU00169"/>
    </source>
</evidence>
<dbReference type="PROSITE" id="PS50110">
    <property type="entry name" value="RESPONSE_REGULATORY"/>
    <property type="match status" value="1"/>
</dbReference>
<organism evidence="4 5">
    <name type="scientific">Taibaiella soli</name>
    <dbReference type="NCBI Taxonomy" id="1649169"/>
    <lineage>
        <taxon>Bacteria</taxon>
        <taxon>Pseudomonadati</taxon>
        <taxon>Bacteroidota</taxon>
        <taxon>Chitinophagia</taxon>
        <taxon>Chitinophagales</taxon>
        <taxon>Chitinophagaceae</taxon>
        <taxon>Taibaiella</taxon>
    </lineage>
</organism>
<accession>A0A2W2ATJ2</accession>
<dbReference type="InterPro" id="IPR046947">
    <property type="entry name" value="LytR-like"/>
</dbReference>
<dbReference type="SUPFAM" id="SSF52172">
    <property type="entry name" value="CheY-like"/>
    <property type="match status" value="1"/>
</dbReference>
<gene>
    <name evidence="4" type="ORF">DN068_18370</name>
</gene>
<dbReference type="InterPro" id="IPR007492">
    <property type="entry name" value="LytTR_DNA-bd_dom"/>
</dbReference>
<evidence type="ECO:0000259" key="3">
    <source>
        <dbReference type="PROSITE" id="PS50930"/>
    </source>
</evidence>
<dbReference type="Gene3D" id="3.40.50.2300">
    <property type="match status" value="1"/>
</dbReference>
<evidence type="ECO:0000259" key="2">
    <source>
        <dbReference type="PROSITE" id="PS50110"/>
    </source>
</evidence>
<evidence type="ECO:0000313" key="4">
    <source>
        <dbReference type="EMBL" id="PZF71264.1"/>
    </source>
</evidence>
<dbReference type="GO" id="GO:0003677">
    <property type="term" value="F:DNA binding"/>
    <property type="evidence" value="ECO:0007669"/>
    <property type="project" value="UniProtKB-KW"/>
</dbReference>
<dbReference type="SMART" id="SM00850">
    <property type="entry name" value="LytTR"/>
    <property type="match status" value="1"/>
</dbReference>
<name>A0A2W2ATJ2_9BACT</name>
<dbReference type="InterPro" id="IPR001789">
    <property type="entry name" value="Sig_transdc_resp-reg_receiver"/>
</dbReference>
<proteinExistence type="predicted"/>
<dbReference type="EMBL" id="QKTW01000025">
    <property type="protein sequence ID" value="PZF71264.1"/>
    <property type="molecule type" value="Genomic_DNA"/>
</dbReference>
<dbReference type="PROSITE" id="PS50930">
    <property type="entry name" value="HTH_LYTTR"/>
    <property type="match status" value="1"/>
</dbReference>
<dbReference type="Pfam" id="PF00072">
    <property type="entry name" value="Response_reg"/>
    <property type="match status" value="1"/>
</dbReference>
<keyword evidence="5" id="KW-1185">Reference proteome</keyword>
<dbReference type="RefSeq" id="WP_111000409.1">
    <property type="nucleotide sequence ID" value="NZ_QKTW01000025.1"/>
</dbReference>
<feature type="modified residue" description="4-aspartylphosphate" evidence="1">
    <location>
        <position position="55"/>
    </location>
</feature>
<feature type="domain" description="Response regulatory" evidence="2">
    <location>
        <begin position="3"/>
        <end position="116"/>
    </location>
</feature>
<dbReference type="PANTHER" id="PTHR37299:SF1">
    <property type="entry name" value="STAGE 0 SPORULATION PROTEIN A HOMOLOG"/>
    <property type="match status" value="1"/>
</dbReference>
<dbReference type="Gene3D" id="2.40.50.1020">
    <property type="entry name" value="LytTr DNA-binding domain"/>
    <property type="match status" value="1"/>
</dbReference>
<protein>
    <submittedName>
        <fullName evidence="4">DNA-binding response regulator</fullName>
    </submittedName>
</protein>
<dbReference type="OrthoDB" id="1646880at2"/>